<protein>
    <submittedName>
        <fullName evidence="9">AEC family transporter</fullName>
    </submittedName>
</protein>
<evidence type="ECO:0000256" key="4">
    <source>
        <dbReference type="ARBA" id="ARBA00022475"/>
    </source>
</evidence>
<dbReference type="PANTHER" id="PTHR36838:SF3">
    <property type="entry name" value="TRANSPORTER AUXIN EFFLUX CARRIER EC FAMILY"/>
    <property type="match status" value="1"/>
</dbReference>
<evidence type="ECO:0000256" key="2">
    <source>
        <dbReference type="ARBA" id="ARBA00010145"/>
    </source>
</evidence>
<feature type="transmembrane region" description="Helical" evidence="8">
    <location>
        <begin position="6"/>
        <end position="27"/>
    </location>
</feature>
<keyword evidence="10" id="KW-1185">Reference proteome</keyword>
<feature type="transmembrane region" description="Helical" evidence="8">
    <location>
        <begin position="192"/>
        <end position="211"/>
    </location>
</feature>
<dbReference type="EMBL" id="JBHSXN010000004">
    <property type="protein sequence ID" value="MFC6954792.1"/>
    <property type="molecule type" value="Genomic_DNA"/>
</dbReference>
<evidence type="ECO:0000256" key="7">
    <source>
        <dbReference type="ARBA" id="ARBA00023136"/>
    </source>
</evidence>
<evidence type="ECO:0000256" key="5">
    <source>
        <dbReference type="ARBA" id="ARBA00022692"/>
    </source>
</evidence>
<feature type="transmembrane region" description="Helical" evidence="8">
    <location>
        <begin position="165"/>
        <end position="186"/>
    </location>
</feature>
<keyword evidence="6 8" id="KW-1133">Transmembrane helix</keyword>
<evidence type="ECO:0000256" key="3">
    <source>
        <dbReference type="ARBA" id="ARBA00022448"/>
    </source>
</evidence>
<comment type="subcellular location">
    <subcellularLocation>
        <location evidence="1">Cell membrane</location>
        <topology evidence="1">Multi-pass membrane protein</topology>
    </subcellularLocation>
</comment>
<evidence type="ECO:0000313" key="10">
    <source>
        <dbReference type="Proteomes" id="UP001596395"/>
    </source>
</evidence>
<dbReference type="Pfam" id="PF03547">
    <property type="entry name" value="Mem_trans"/>
    <property type="match status" value="1"/>
</dbReference>
<evidence type="ECO:0000256" key="1">
    <source>
        <dbReference type="ARBA" id="ARBA00004651"/>
    </source>
</evidence>
<dbReference type="InterPro" id="IPR038770">
    <property type="entry name" value="Na+/solute_symporter_sf"/>
</dbReference>
<feature type="transmembrane region" description="Helical" evidence="8">
    <location>
        <begin position="94"/>
        <end position="118"/>
    </location>
</feature>
<dbReference type="Gene3D" id="1.20.1530.20">
    <property type="match status" value="1"/>
</dbReference>
<name>A0ABD5VL55_9EURY</name>
<keyword evidence="7 8" id="KW-0472">Membrane</keyword>
<keyword evidence="4" id="KW-1003">Cell membrane</keyword>
<keyword evidence="3" id="KW-0813">Transport</keyword>
<feature type="transmembrane region" description="Helical" evidence="8">
    <location>
        <begin position="34"/>
        <end position="53"/>
    </location>
</feature>
<accession>A0ABD5VL55</accession>
<gene>
    <name evidence="9" type="ORF">ACFQGB_18145</name>
</gene>
<sequence>MSVATQLGYMVALLAVGAGLRAAGVLTATRRDRLTSVAFYVALPALVFTSTVTRSLSEVIVWQLFVGVVVVLVAVAGIGWVIHRQHSNPGQRAVAVVQSYHCNMGFLGLPFVAATFGGVTAGKASIVLGIGSLVQVPLTVLLLTRITSADADVVAELRSLARNPVLIALALGLAGGAVGVELPGLVADGLGVLGALALPIALPAVGAAITADGGLVDPPKVGAIAAVKLLLMPLVAFGVFSALAASPTTLRAGVLMLAMPTAVSTYIYSSELGGDGDLASATILTTTVVAAATLFAIVQLLGVLTP</sequence>
<dbReference type="GO" id="GO:0005886">
    <property type="term" value="C:plasma membrane"/>
    <property type="evidence" value="ECO:0007669"/>
    <property type="project" value="UniProtKB-SubCell"/>
</dbReference>
<dbReference type="RefSeq" id="WP_336351735.1">
    <property type="nucleotide sequence ID" value="NZ_JAZAQL010000004.1"/>
</dbReference>
<dbReference type="PANTHER" id="PTHR36838">
    <property type="entry name" value="AUXIN EFFLUX CARRIER FAMILY PROTEIN"/>
    <property type="match status" value="1"/>
</dbReference>
<feature type="transmembrane region" description="Helical" evidence="8">
    <location>
        <begin position="281"/>
        <end position="304"/>
    </location>
</feature>
<feature type="transmembrane region" description="Helical" evidence="8">
    <location>
        <begin position="59"/>
        <end position="82"/>
    </location>
</feature>
<dbReference type="AlphaFoldDB" id="A0ABD5VL55"/>
<comment type="caution">
    <text evidence="9">The sequence shown here is derived from an EMBL/GenBank/DDBJ whole genome shotgun (WGS) entry which is preliminary data.</text>
</comment>
<evidence type="ECO:0000256" key="8">
    <source>
        <dbReference type="SAM" id="Phobius"/>
    </source>
</evidence>
<evidence type="ECO:0000256" key="6">
    <source>
        <dbReference type="ARBA" id="ARBA00022989"/>
    </source>
</evidence>
<feature type="transmembrane region" description="Helical" evidence="8">
    <location>
        <begin position="250"/>
        <end position="269"/>
    </location>
</feature>
<organism evidence="9 10">
    <name type="scientific">Halorubellus litoreus</name>
    <dbReference type="NCBI Taxonomy" id="755308"/>
    <lineage>
        <taxon>Archaea</taxon>
        <taxon>Methanobacteriati</taxon>
        <taxon>Methanobacteriota</taxon>
        <taxon>Stenosarchaea group</taxon>
        <taxon>Halobacteria</taxon>
        <taxon>Halobacteriales</taxon>
        <taxon>Halorubellaceae</taxon>
        <taxon>Halorubellus</taxon>
    </lineage>
</organism>
<evidence type="ECO:0000313" key="9">
    <source>
        <dbReference type="EMBL" id="MFC6954792.1"/>
    </source>
</evidence>
<feature type="transmembrane region" description="Helical" evidence="8">
    <location>
        <begin position="223"/>
        <end position="244"/>
    </location>
</feature>
<proteinExistence type="inferred from homology"/>
<reference evidence="9 10" key="1">
    <citation type="journal article" date="2019" name="Int. J. Syst. Evol. Microbiol.">
        <title>The Global Catalogue of Microorganisms (GCM) 10K type strain sequencing project: providing services to taxonomists for standard genome sequencing and annotation.</title>
        <authorList>
            <consortium name="The Broad Institute Genomics Platform"/>
            <consortium name="The Broad Institute Genome Sequencing Center for Infectious Disease"/>
            <person name="Wu L."/>
            <person name="Ma J."/>
        </authorList>
    </citation>
    <scope>NUCLEOTIDE SEQUENCE [LARGE SCALE GENOMIC DNA]</scope>
    <source>
        <strain evidence="9 10">GX26</strain>
    </source>
</reference>
<comment type="similarity">
    <text evidence="2">Belongs to the auxin efflux carrier (TC 2.A.69) family.</text>
</comment>
<dbReference type="Proteomes" id="UP001596395">
    <property type="component" value="Unassembled WGS sequence"/>
</dbReference>
<keyword evidence="5 8" id="KW-0812">Transmembrane</keyword>
<dbReference type="InterPro" id="IPR004776">
    <property type="entry name" value="Mem_transp_PIN-like"/>
</dbReference>
<feature type="transmembrane region" description="Helical" evidence="8">
    <location>
        <begin position="124"/>
        <end position="144"/>
    </location>
</feature>